<evidence type="ECO:0000313" key="2">
    <source>
        <dbReference type="Proteomes" id="UP000645217"/>
    </source>
</evidence>
<dbReference type="Proteomes" id="UP000645217">
    <property type="component" value="Unassembled WGS sequence"/>
</dbReference>
<sequence>MTGSITVPAGWTARPDDCILPGCSGDAARTPTLTRALAGDLAGPAAPSAAEVLAAIADVLTEWLGGEYITIDVVDHTAGRRDPAAPAAVTRVVVSADGPCGLPPEDGPAARVRYEHFGTLADPLPVEGPVSQHSAVTARAHIKPCVLSVYGTVVDGRPCLDWWCGPQLCALLREGDVPQRVADVLSRVRGAVT</sequence>
<proteinExistence type="predicted"/>
<accession>A0A917VKR0</accession>
<dbReference type="EMBL" id="BMNT01000019">
    <property type="protein sequence ID" value="GGK91065.1"/>
    <property type="molecule type" value="Genomic_DNA"/>
</dbReference>
<keyword evidence="2" id="KW-1185">Reference proteome</keyword>
<gene>
    <name evidence="1" type="ORF">GCM10007964_37150</name>
</gene>
<reference evidence="1" key="1">
    <citation type="journal article" date="2014" name="Int. J. Syst. Evol. Microbiol.">
        <title>Complete genome sequence of Corynebacterium casei LMG S-19264T (=DSM 44701T), isolated from a smear-ripened cheese.</title>
        <authorList>
            <consortium name="US DOE Joint Genome Institute (JGI-PGF)"/>
            <person name="Walter F."/>
            <person name="Albersmeier A."/>
            <person name="Kalinowski J."/>
            <person name="Ruckert C."/>
        </authorList>
    </citation>
    <scope>NUCLEOTIDE SEQUENCE</scope>
    <source>
        <strain evidence="1">JCM 13064</strain>
    </source>
</reference>
<evidence type="ECO:0000313" key="1">
    <source>
        <dbReference type="EMBL" id="GGK91065.1"/>
    </source>
</evidence>
<dbReference type="AlphaFoldDB" id="A0A917VKR0"/>
<name>A0A917VKR0_9ACTN</name>
<protein>
    <submittedName>
        <fullName evidence="1">Uncharacterized protein</fullName>
    </submittedName>
</protein>
<dbReference type="RefSeq" id="WP_189164280.1">
    <property type="nucleotide sequence ID" value="NZ_BMNT01000019.1"/>
</dbReference>
<reference evidence="1" key="2">
    <citation type="submission" date="2020-09" db="EMBL/GenBank/DDBJ databases">
        <authorList>
            <person name="Sun Q."/>
            <person name="Ohkuma M."/>
        </authorList>
    </citation>
    <scope>NUCLEOTIDE SEQUENCE</scope>
    <source>
        <strain evidence="1">JCM 13064</strain>
    </source>
</reference>
<organism evidence="1 2">
    <name type="scientific">Sphaerisporangium melleum</name>
    <dbReference type="NCBI Taxonomy" id="321316"/>
    <lineage>
        <taxon>Bacteria</taxon>
        <taxon>Bacillati</taxon>
        <taxon>Actinomycetota</taxon>
        <taxon>Actinomycetes</taxon>
        <taxon>Streptosporangiales</taxon>
        <taxon>Streptosporangiaceae</taxon>
        <taxon>Sphaerisporangium</taxon>
    </lineage>
</organism>
<comment type="caution">
    <text evidence="1">The sequence shown here is derived from an EMBL/GenBank/DDBJ whole genome shotgun (WGS) entry which is preliminary data.</text>
</comment>